<reference evidence="3 4" key="1">
    <citation type="journal article" date="2018" name="Evol. Lett.">
        <title>Horizontal gene cluster transfer increased hallucinogenic mushroom diversity.</title>
        <authorList>
            <person name="Reynolds H.T."/>
            <person name="Vijayakumar V."/>
            <person name="Gluck-Thaler E."/>
            <person name="Korotkin H.B."/>
            <person name="Matheny P.B."/>
            <person name="Slot J.C."/>
        </authorList>
    </citation>
    <scope>NUCLEOTIDE SEQUENCE [LARGE SCALE GENOMIC DNA]</scope>
    <source>
        <strain evidence="3 4">2629</strain>
    </source>
</reference>
<feature type="region of interest" description="Disordered" evidence="1">
    <location>
        <begin position="368"/>
        <end position="398"/>
    </location>
</feature>
<accession>A0A409YGC1</accession>
<evidence type="ECO:0000313" key="3">
    <source>
        <dbReference type="EMBL" id="PPR02069.1"/>
    </source>
</evidence>
<dbReference type="STRING" id="181874.A0A409YGC1"/>
<gene>
    <name evidence="3" type="ORF">CVT24_011168</name>
</gene>
<keyword evidence="2" id="KW-1133">Transmembrane helix</keyword>
<evidence type="ECO:0008006" key="5">
    <source>
        <dbReference type="Google" id="ProtNLM"/>
    </source>
</evidence>
<feature type="transmembrane region" description="Helical" evidence="2">
    <location>
        <begin position="302"/>
        <end position="326"/>
    </location>
</feature>
<keyword evidence="2" id="KW-0472">Membrane</keyword>
<evidence type="ECO:0000313" key="4">
    <source>
        <dbReference type="Proteomes" id="UP000284842"/>
    </source>
</evidence>
<keyword evidence="4" id="KW-1185">Reference proteome</keyword>
<dbReference type="EMBL" id="NHTK01001192">
    <property type="protein sequence ID" value="PPR02069.1"/>
    <property type="molecule type" value="Genomic_DNA"/>
</dbReference>
<sequence length="517" mass="56821">MDQADRLVIVDDTSPLIHYEGSSWFLDDTGSQDKKGNFGPVFNKTLHGTYVNASLSFSFSGTGFRILGTNNVHNNSGILDPAWECFIDGVKVKSTPFQFFENNWGMCGSDELDLMDASHTVTLNVTVQGSVPFFFDKIHYAPSPSVDLDDKTVYVRPKDPALQGNQGWGSWGGTALVAAQPNAPLIFDFYGVSVSWYGYITRSSNSSTGVYAIDDNPLTPFTLEAHPTGATQYNMEFFRTPDFPKGQHRLTVSSVAGDTGSTPLILDYLVIRNSTSHEDQDPSVSIIPTTDSKPNQKSGPSAGAITGGVLGGLAMLLLGILIFVYISRRSKQRWRSAQNGYPSVPQSGTEVGSFTREYTSLASFDHHPKRGVQISSSSPSRSNDFNSKFRQSSRDQSPSPFAVLRRNLQPQFHANSKFRTDAVLSPARLEERESLTGSLSVPFLNGYQVTEFLPDAIDNRNLGQDATYPVNLSRHDTSLHDSPDTVVVHQDSGLRNLDIPQSRRVVPLEIPPLYSMQ</sequence>
<feature type="compositionally biased region" description="Polar residues" evidence="1">
    <location>
        <begin position="282"/>
        <end position="299"/>
    </location>
</feature>
<feature type="compositionally biased region" description="Polar residues" evidence="1">
    <location>
        <begin position="383"/>
        <end position="398"/>
    </location>
</feature>
<protein>
    <recommendedName>
        <fullName evidence="5">Transmembrane protein</fullName>
    </recommendedName>
</protein>
<dbReference type="OrthoDB" id="3052647at2759"/>
<dbReference type="Gene3D" id="2.60.120.260">
    <property type="entry name" value="Galactose-binding domain-like"/>
    <property type="match status" value="1"/>
</dbReference>
<evidence type="ECO:0000256" key="2">
    <source>
        <dbReference type="SAM" id="Phobius"/>
    </source>
</evidence>
<proteinExistence type="predicted"/>
<dbReference type="AlphaFoldDB" id="A0A409YGC1"/>
<feature type="region of interest" description="Disordered" evidence="1">
    <location>
        <begin position="278"/>
        <end position="301"/>
    </location>
</feature>
<organism evidence="3 4">
    <name type="scientific">Panaeolus cyanescens</name>
    <dbReference type="NCBI Taxonomy" id="181874"/>
    <lineage>
        <taxon>Eukaryota</taxon>
        <taxon>Fungi</taxon>
        <taxon>Dikarya</taxon>
        <taxon>Basidiomycota</taxon>
        <taxon>Agaricomycotina</taxon>
        <taxon>Agaricomycetes</taxon>
        <taxon>Agaricomycetidae</taxon>
        <taxon>Agaricales</taxon>
        <taxon>Agaricineae</taxon>
        <taxon>Galeropsidaceae</taxon>
        <taxon>Panaeolus</taxon>
    </lineage>
</organism>
<name>A0A409YGC1_9AGAR</name>
<dbReference type="InParanoid" id="A0A409YGC1"/>
<dbReference type="Proteomes" id="UP000284842">
    <property type="component" value="Unassembled WGS sequence"/>
</dbReference>
<evidence type="ECO:0000256" key="1">
    <source>
        <dbReference type="SAM" id="MobiDB-lite"/>
    </source>
</evidence>
<keyword evidence="2" id="KW-0812">Transmembrane</keyword>
<comment type="caution">
    <text evidence="3">The sequence shown here is derived from an EMBL/GenBank/DDBJ whole genome shotgun (WGS) entry which is preliminary data.</text>
</comment>